<evidence type="ECO:0000313" key="4">
    <source>
        <dbReference type="EMBL" id="SCL50513.1"/>
    </source>
</evidence>
<sequence length="263" mass="28694">MTDTDLWVRRFHPADAAATRLLCLPHAGGSASWFVRVARALAPEVDVLAVQYPGRQDRLREPGLTSAHEIADRLVAALLPLVDRPVTVFGHSLGATLGFEVALRLRRAGVSPTALFVSGRRAPHLRKVERTHLRDDAGLIAEVRALAGTDNALLEDEDVLQMVLPAIRSDYTAAETYEYRPGPRLDCPIVAHVGDSDPRVTVDEARAWQEHTDAGFEFVVHPGGHFYLNDNMSAVLRSIRAHTRSLNPASRGGGTFAHAEQPG</sequence>
<evidence type="ECO:0000256" key="2">
    <source>
        <dbReference type="ARBA" id="ARBA00022801"/>
    </source>
</evidence>
<dbReference type="InterPro" id="IPR001031">
    <property type="entry name" value="Thioesterase"/>
</dbReference>
<proteinExistence type="inferred from homology"/>
<keyword evidence="7" id="KW-1185">Reference proteome</keyword>
<evidence type="ECO:0000256" key="1">
    <source>
        <dbReference type="ARBA" id="ARBA00007169"/>
    </source>
</evidence>
<dbReference type="AlphaFoldDB" id="A0A1C6U9B5"/>
<dbReference type="InterPro" id="IPR029058">
    <property type="entry name" value="AB_hydrolase_fold"/>
</dbReference>
<evidence type="ECO:0000313" key="6">
    <source>
        <dbReference type="Proteomes" id="UP000199343"/>
    </source>
</evidence>
<dbReference type="GO" id="GO:0016787">
    <property type="term" value="F:hydrolase activity"/>
    <property type="evidence" value="ECO:0007669"/>
    <property type="project" value="UniProtKB-KW"/>
</dbReference>
<dbReference type="GO" id="GO:0008610">
    <property type="term" value="P:lipid biosynthetic process"/>
    <property type="evidence" value="ECO:0007669"/>
    <property type="project" value="TreeGrafter"/>
</dbReference>
<dbReference type="InterPro" id="IPR020802">
    <property type="entry name" value="TesA-like"/>
</dbReference>
<dbReference type="EMBL" id="CP109071">
    <property type="protein sequence ID" value="WSA33646.1"/>
    <property type="molecule type" value="Genomic_DNA"/>
</dbReference>
<gene>
    <name evidence="4" type="ORF">GA0070608_0707</name>
    <name evidence="5" type="ORF">OIE14_06240</name>
</gene>
<dbReference type="PANTHER" id="PTHR11487">
    <property type="entry name" value="THIOESTERASE"/>
    <property type="match status" value="1"/>
</dbReference>
<protein>
    <submittedName>
        <fullName evidence="5">Alpha/beta fold hydrolase</fullName>
    </submittedName>
    <submittedName>
        <fullName evidence="4">Surfactin synthase thioesterase subunit</fullName>
    </submittedName>
</protein>
<evidence type="ECO:0000313" key="5">
    <source>
        <dbReference type="EMBL" id="WSA33646.1"/>
    </source>
</evidence>
<organism evidence="4 6">
    <name type="scientific">Micromonospora peucetia</name>
    <dbReference type="NCBI Taxonomy" id="47871"/>
    <lineage>
        <taxon>Bacteria</taxon>
        <taxon>Bacillati</taxon>
        <taxon>Actinomycetota</taxon>
        <taxon>Actinomycetes</taxon>
        <taxon>Micromonosporales</taxon>
        <taxon>Micromonosporaceae</taxon>
        <taxon>Micromonospora</taxon>
    </lineage>
</organism>
<reference evidence="5 7" key="2">
    <citation type="submission" date="2022-10" db="EMBL/GenBank/DDBJ databases">
        <title>The complete genomes of actinobacterial strains from the NBC collection.</title>
        <authorList>
            <person name="Joergensen T.S."/>
            <person name="Alvarez Arevalo M."/>
            <person name="Sterndorff E.B."/>
            <person name="Faurdal D."/>
            <person name="Vuksanovic O."/>
            <person name="Mourched A.-S."/>
            <person name="Charusanti P."/>
            <person name="Shaw S."/>
            <person name="Blin K."/>
            <person name="Weber T."/>
        </authorList>
    </citation>
    <scope>NUCLEOTIDE SEQUENCE [LARGE SCALE GENOMIC DNA]</scope>
    <source>
        <strain evidence="5 7">NBC 01809</strain>
    </source>
</reference>
<dbReference type="SUPFAM" id="SSF53474">
    <property type="entry name" value="alpha/beta-Hydrolases"/>
    <property type="match status" value="1"/>
</dbReference>
<dbReference type="Proteomes" id="UP001334804">
    <property type="component" value="Chromosome"/>
</dbReference>
<evidence type="ECO:0000313" key="7">
    <source>
        <dbReference type="Proteomes" id="UP001334804"/>
    </source>
</evidence>
<dbReference type="OrthoDB" id="8480037at2"/>
<dbReference type="Proteomes" id="UP000199343">
    <property type="component" value="Unassembled WGS sequence"/>
</dbReference>
<dbReference type="PANTHER" id="PTHR11487:SF0">
    <property type="entry name" value="S-ACYL FATTY ACID SYNTHASE THIOESTERASE, MEDIUM CHAIN"/>
    <property type="match status" value="1"/>
</dbReference>
<dbReference type="InterPro" id="IPR012223">
    <property type="entry name" value="TEII"/>
</dbReference>
<evidence type="ECO:0000259" key="3">
    <source>
        <dbReference type="SMART" id="SM00824"/>
    </source>
</evidence>
<dbReference type="Pfam" id="PF00975">
    <property type="entry name" value="Thioesterase"/>
    <property type="match status" value="1"/>
</dbReference>
<accession>A0A1C6U9B5</accession>
<dbReference type="STRING" id="47871.GA0070608_0707"/>
<name>A0A1C6U9B5_9ACTN</name>
<dbReference type="RefSeq" id="WP_091621531.1">
    <property type="nucleotide sequence ID" value="NZ_CP109071.1"/>
</dbReference>
<keyword evidence="2 5" id="KW-0378">Hydrolase</keyword>
<dbReference type="SMART" id="SM00824">
    <property type="entry name" value="PKS_TE"/>
    <property type="match status" value="1"/>
</dbReference>
<comment type="similarity">
    <text evidence="1">Belongs to the thioesterase family.</text>
</comment>
<reference evidence="4 6" key="1">
    <citation type="submission" date="2016-06" db="EMBL/GenBank/DDBJ databases">
        <authorList>
            <person name="Kjaerup R.B."/>
            <person name="Dalgaard T.S."/>
            <person name="Juul-Madsen H.R."/>
        </authorList>
    </citation>
    <scope>NUCLEOTIDE SEQUENCE [LARGE SCALE GENOMIC DNA]</scope>
    <source>
        <strain evidence="4 6">DSM 43363</strain>
    </source>
</reference>
<feature type="domain" description="Thioesterase TesA-like" evidence="3">
    <location>
        <begin position="22"/>
        <end position="243"/>
    </location>
</feature>
<dbReference type="EMBL" id="FMIC01000002">
    <property type="protein sequence ID" value="SCL50513.1"/>
    <property type="molecule type" value="Genomic_DNA"/>
</dbReference>
<dbReference type="Gene3D" id="3.40.50.1820">
    <property type="entry name" value="alpha/beta hydrolase"/>
    <property type="match status" value="1"/>
</dbReference>